<feature type="domain" description="AAA+ ATPase" evidence="1">
    <location>
        <begin position="127"/>
        <end position="249"/>
    </location>
</feature>
<reference evidence="2 3" key="1">
    <citation type="submission" date="2015-09" db="EMBL/GenBank/DDBJ databases">
        <authorList>
            <consortium name="Pathogen Informatics"/>
        </authorList>
    </citation>
    <scope>NUCLEOTIDE SEQUENCE [LARGE SCALE GENOMIC DNA]</scope>
    <source>
        <strain evidence="2 3">2789STDY5834885</strain>
    </source>
</reference>
<dbReference type="AlphaFoldDB" id="A0A174QVA0"/>
<dbReference type="GO" id="GO:0005524">
    <property type="term" value="F:ATP binding"/>
    <property type="evidence" value="ECO:0007669"/>
    <property type="project" value="InterPro"/>
</dbReference>
<gene>
    <name evidence="2" type="primary">dnaC_4</name>
    <name evidence="2" type="ORF">ERS852498_02786</name>
</gene>
<dbReference type="NCBIfam" id="NF005992">
    <property type="entry name" value="PRK08116.1"/>
    <property type="match status" value="1"/>
</dbReference>
<name>A0A174QVA0_9FIRM</name>
<dbReference type="InterPro" id="IPR003593">
    <property type="entry name" value="AAA+_ATPase"/>
</dbReference>
<proteinExistence type="predicted"/>
<dbReference type="InterPro" id="IPR027417">
    <property type="entry name" value="P-loop_NTPase"/>
</dbReference>
<dbReference type="EMBL" id="CZAL01000016">
    <property type="protein sequence ID" value="CUP77142.1"/>
    <property type="molecule type" value="Genomic_DNA"/>
</dbReference>
<protein>
    <submittedName>
        <fullName evidence="2">DNA replication protein dnaC</fullName>
    </submittedName>
</protein>
<dbReference type="Pfam" id="PF01695">
    <property type="entry name" value="IstB_IS21"/>
    <property type="match status" value="1"/>
</dbReference>
<evidence type="ECO:0000313" key="3">
    <source>
        <dbReference type="Proteomes" id="UP000095709"/>
    </source>
</evidence>
<evidence type="ECO:0000313" key="2">
    <source>
        <dbReference type="EMBL" id="CUP77142.1"/>
    </source>
</evidence>
<evidence type="ECO:0000259" key="1">
    <source>
        <dbReference type="SMART" id="SM00382"/>
    </source>
</evidence>
<dbReference type="RefSeq" id="WP_055267640.1">
    <property type="nucleotide sequence ID" value="NZ_CZAL01000016.1"/>
</dbReference>
<accession>A0A174QVA0</accession>
<dbReference type="CDD" id="cd00009">
    <property type="entry name" value="AAA"/>
    <property type="match status" value="1"/>
</dbReference>
<dbReference type="SMART" id="SM00382">
    <property type="entry name" value="AAA"/>
    <property type="match status" value="1"/>
</dbReference>
<sequence length="279" mass="31611">MNVESALPLNHTQDEISPIKDGDFVGEDGMIRCGACGKRKQFKIKIGNLEKIVPCICDCRAAELEKERKTDEYQQRMITISRMKTASMMANKYQTASFSKYKVRSGNKRAYTMSLKYVERFSEMKKKNQGLLFYGTVGTGKSYTAACIANELLQNCTPVIMTSFVKILQDIQGTKGEASYIQILNSASLLIIDDLGAERSTDYALEKVYNVVDSRIRAGKPLILTTNLDLSDMLDCQDIRYKRVYDRIFEACYPVQMSGESFRQMEAAERFDAMEALLK</sequence>
<dbReference type="GO" id="GO:0006260">
    <property type="term" value="P:DNA replication"/>
    <property type="evidence" value="ECO:0007669"/>
    <property type="project" value="TreeGrafter"/>
</dbReference>
<dbReference type="InterPro" id="IPR002611">
    <property type="entry name" value="IstB_ATP-bd"/>
</dbReference>
<dbReference type="SUPFAM" id="SSF52540">
    <property type="entry name" value="P-loop containing nucleoside triphosphate hydrolases"/>
    <property type="match status" value="1"/>
</dbReference>
<dbReference type="PANTHER" id="PTHR30050:SF4">
    <property type="entry name" value="ATP-BINDING PROTEIN RV3427C IN INSERTION SEQUENCE-RELATED"/>
    <property type="match status" value="1"/>
</dbReference>
<dbReference type="PANTHER" id="PTHR30050">
    <property type="entry name" value="CHROMOSOMAL REPLICATION INITIATOR PROTEIN DNAA"/>
    <property type="match status" value="1"/>
</dbReference>
<dbReference type="Proteomes" id="UP000095709">
    <property type="component" value="Unassembled WGS sequence"/>
</dbReference>
<dbReference type="Gene3D" id="3.40.50.300">
    <property type="entry name" value="P-loop containing nucleotide triphosphate hydrolases"/>
    <property type="match status" value="1"/>
</dbReference>
<organism evidence="2 3">
    <name type="scientific">Fusicatenibacter saccharivorans</name>
    <dbReference type="NCBI Taxonomy" id="1150298"/>
    <lineage>
        <taxon>Bacteria</taxon>
        <taxon>Bacillati</taxon>
        <taxon>Bacillota</taxon>
        <taxon>Clostridia</taxon>
        <taxon>Lachnospirales</taxon>
        <taxon>Lachnospiraceae</taxon>
        <taxon>Fusicatenibacter</taxon>
    </lineage>
</organism>